<name>A0A423LIE7_PSEFL</name>
<reference evidence="1 2" key="1">
    <citation type="submission" date="2016-10" db="EMBL/GenBank/DDBJ databases">
        <title>Comparative genome analysis of multiple Pseudomonas spp. focuses on biocontrol and plant growth promoting traits.</title>
        <authorList>
            <person name="Tao X.-Y."/>
            <person name="Taylor C.G."/>
        </authorList>
    </citation>
    <scope>NUCLEOTIDE SEQUENCE [LARGE SCALE GENOMIC DNA]</scope>
    <source>
        <strain evidence="1 2">24D3</strain>
    </source>
</reference>
<dbReference type="Proteomes" id="UP000285757">
    <property type="component" value="Unassembled WGS sequence"/>
</dbReference>
<gene>
    <name evidence="1" type="ORF">BK671_13970</name>
</gene>
<evidence type="ECO:0000313" key="1">
    <source>
        <dbReference type="EMBL" id="RON68045.1"/>
    </source>
</evidence>
<evidence type="ECO:0000313" key="2">
    <source>
        <dbReference type="Proteomes" id="UP000285757"/>
    </source>
</evidence>
<accession>A0A423LIE7</accession>
<dbReference type="EMBL" id="MOBU01000009">
    <property type="protein sequence ID" value="RON68045.1"/>
    <property type="molecule type" value="Genomic_DNA"/>
</dbReference>
<proteinExistence type="predicted"/>
<dbReference type="AlphaFoldDB" id="A0A423LIE7"/>
<sequence>MEKNVFVRGYALESYERLILQKHTIFFDGLWELEGIYYVLIGEASMNLTDPEFANLVSWFDESCRIIGTPVKIVKVLPIGSVSVPARSSSQLSQYHGVPFTTPEFNKLLKTLLSKDFPRFGVHSDHGGIKLVVESAITPEQHAEVDITLANLGFDVEAEIIVKPSAWAEDNGGNSFVRKDATNALPTALRLALEEDEDFWVDSRLSLFAEGSTDRHRFLESILAEETCSCFVNSMALIPGNLRGYLTLYKVVWIALPLAESTEEVFKGFNVNESELLELAAKGRVGFVLPGKAPVYPIGFLAKLLEAAPKSVIFSKRLAAASIAESRRRNPLLFPSLNNVERRSVLDLLSSASSGGVNELSGIFVQHFSEVWPSLEYSFNDLGALGMIRNGLSQIAVGIAKKYHTVDLGPAMQVSMASVEWAAALGAVYSPIKNSDFDEGPFAEFCGSIMTGVKQESIIAPVCDMSTLIEGLLCLDNDAPVIEVADVFDGSDMLLLQKLIQENSVSNLDLCEYVKSLNGKVKRFERNQNKVRQLDLVGLAGGLATIASTSGIASYVPIGAWVLQKIFMQSDSFVHGPVLDWIRAKAYMTTEDVVLVSRLRKKMD</sequence>
<organism evidence="1 2">
    <name type="scientific">Pseudomonas fluorescens</name>
    <dbReference type="NCBI Taxonomy" id="294"/>
    <lineage>
        <taxon>Bacteria</taxon>
        <taxon>Pseudomonadati</taxon>
        <taxon>Pseudomonadota</taxon>
        <taxon>Gammaproteobacteria</taxon>
        <taxon>Pseudomonadales</taxon>
        <taxon>Pseudomonadaceae</taxon>
        <taxon>Pseudomonas</taxon>
    </lineage>
</organism>
<dbReference type="RefSeq" id="WP_123532707.1">
    <property type="nucleotide sequence ID" value="NZ_MOBU01000009.1"/>
</dbReference>
<protein>
    <submittedName>
        <fullName evidence="1">Uncharacterized protein</fullName>
    </submittedName>
</protein>
<comment type="caution">
    <text evidence="1">The sequence shown here is derived from an EMBL/GenBank/DDBJ whole genome shotgun (WGS) entry which is preliminary data.</text>
</comment>